<gene>
    <name evidence="8" type="ORF">IZ6_16980</name>
</gene>
<dbReference type="Gene3D" id="3.30.565.10">
    <property type="entry name" value="Histidine kinase-like ATPase, C-terminal domain"/>
    <property type="match status" value="1"/>
</dbReference>
<dbReference type="InterPro" id="IPR003594">
    <property type="entry name" value="HATPase_dom"/>
</dbReference>
<feature type="domain" description="Histidine kinase" evidence="6">
    <location>
        <begin position="362"/>
        <end position="586"/>
    </location>
</feature>
<dbReference type="SUPFAM" id="SSF47384">
    <property type="entry name" value="Homodimeric domain of signal transducing histidine kinase"/>
    <property type="match status" value="1"/>
</dbReference>
<dbReference type="Pfam" id="PF00512">
    <property type="entry name" value="HisKA"/>
    <property type="match status" value="1"/>
</dbReference>
<dbReference type="SMART" id="SM00448">
    <property type="entry name" value="REC"/>
    <property type="match status" value="1"/>
</dbReference>
<dbReference type="PRINTS" id="PR00344">
    <property type="entry name" value="BCTRLSENSOR"/>
</dbReference>
<dbReference type="SMART" id="SM00388">
    <property type="entry name" value="HisKA"/>
    <property type="match status" value="1"/>
</dbReference>
<evidence type="ECO:0000256" key="1">
    <source>
        <dbReference type="ARBA" id="ARBA00000085"/>
    </source>
</evidence>
<dbReference type="EMBL" id="AP023361">
    <property type="protein sequence ID" value="BCJ90963.1"/>
    <property type="molecule type" value="Genomic_DNA"/>
</dbReference>
<dbReference type="PANTHER" id="PTHR43065:SF42">
    <property type="entry name" value="TWO-COMPONENT SENSOR PPRA"/>
    <property type="match status" value="1"/>
</dbReference>
<dbReference type="PROSITE" id="PS50110">
    <property type="entry name" value="RESPONSE_REGULATORY"/>
    <property type="match status" value="1"/>
</dbReference>
<keyword evidence="3 4" id="KW-0597">Phosphoprotein</keyword>
<dbReference type="Proteomes" id="UP000515317">
    <property type="component" value="Chromosome"/>
</dbReference>
<keyword evidence="5" id="KW-0812">Transmembrane</keyword>
<dbReference type="Gene3D" id="3.40.50.2300">
    <property type="match status" value="1"/>
</dbReference>
<dbReference type="GO" id="GO:0000155">
    <property type="term" value="F:phosphorelay sensor kinase activity"/>
    <property type="evidence" value="ECO:0007669"/>
    <property type="project" value="InterPro"/>
</dbReference>
<dbReference type="InterPro" id="IPR054327">
    <property type="entry name" value="His-kinase-like_sensor"/>
</dbReference>
<feature type="transmembrane region" description="Helical" evidence="5">
    <location>
        <begin position="301"/>
        <end position="320"/>
    </location>
</feature>
<dbReference type="CDD" id="cd12915">
    <property type="entry name" value="PDC2_DGC_like"/>
    <property type="match status" value="1"/>
</dbReference>
<dbReference type="InterPro" id="IPR004358">
    <property type="entry name" value="Sig_transdc_His_kin-like_C"/>
</dbReference>
<dbReference type="Pfam" id="PF22588">
    <property type="entry name" value="dCache_1_like"/>
    <property type="match status" value="1"/>
</dbReference>
<dbReference type="AlphaFoldDB" id="A0A6S6QI94"/>
<keyword evidence="5" id="KW-0472">Membrane</keyword>
<dbReference type="SUPFAM" id="SSF52172">
    <property type="entry name" value="CheY-like"/>
    <property type="match status" value="1"/>
</dbReference>
<dbReference type="KEGG" id="tso:IZ6_16980"/>
<evidence type="ECO:0000313" key="8">
    <source>
        <dbReference type="EMBL" id="BCJ90963.1"/>
    </source>
</evidence>
<comment type="catalytic activity">
    <reaction evidence="1">
        <text>ATP + protein L-histidine = ADP + protein N-phospho-L-histidine.</text>
        <dbReference type="EC" id="2.7.13.3"/>
    </reaction>
</comment>
<dbReference type="SMART" id="SM00387">
    <property type="entry name" value="HATPase_c"/>
    <property type="match status" value="1"/>
</dbReference>
<evidence type="ECO:0000256" key="5">
    <source>
        <dbReference type="SAM" id="Phobius"/>
    </source>
</evidence>
<proteinExistence type="predicted"/>
<keyword evidence="8" id="KW-0808">Transferase</keyword>
<dbReference type="InterPro" id="IPR036097">
    <property type="entry name" value="HisK_dim/P_sf"/>
</dbReference>
<dbReference type="PANTHER" id="PTHR43065">
    <property type="entry name" value="SENSOR HISTIDINE KINASE"/>
    <property type="match status" value="1"/>
</dbReference>
<dbReference type="InterPro" id="IPR036890">
    <property type="entry name" value="HATPase_C_sf"/>
</dbReference>
<dbReference type="Gene3D" id="3.30.450.20">
    <property type="entry name" value="PAS domain"/>
    <property type="match status" value="2"/>
</dbReference>
<evidence type="ECO:0000259" key="6">
    <source>
        <dbReference type="PROSITE" id="PS50109"/>
    </source>
</evidence>
<dbReference type="Pfam" id="PF02518">
    <property type="entry name" value="HATPase_c"/>
    <property type="match status" value="1"/>
</dbReference>
<dbReference type="SUPFAM" id="SSF55874">
    <property type="entry name" value="ATPase domain of HSP90 chaperone/DNA topoisomerase II/histidine kinase"/>
    <property type="match status" value="1"/>
</dbReference>
<sequence>MTGASEKGRTARLIEAVGSVRLLGFLLVASVVLPVLLFAGFSYLSYRAHYVGAETRLAQTLDVVHEHMRKVLEAHELAALHISDLLAGKSDADIRRDELVFHARLATLKNAMPQVRDLRVLDAGGRPVVSASIYPFTTAGDVTEADFFRVHRSEGPNIYISEVMTSRNRVGSFFLETRRWEDADGNFRGIVAISVEPSYYHRFFSGFPQGNVFSLVREDGAVLARYPDPGIDAPARLPAGRGLLSEIAQSPDQGTYRAISSVDGVERIASYRRLPNSPLYITANFSLPEVRAAWRNDMMSHILLAGPATFGLFLITLLAYSQARREHEALEQLRREIDLRQRTEAQLLQSQKMEAVGRLTGGIAHDFNNLLTVVLGNLETIARQMPKANERLQRAVGNARMGAERAASLTHRLLAFSRRQPLEVKPVDLNALVAGMADLMRRTIGETIAIESRLGAGLWMTEADSNQIENALLNLVINARDAMPDGGRLKIETGNADLEDEDAAKKAGVSAGNYVKLCVTDSGAGIPKDVLDMVFEPFFTTKPTGQGTGLGLSMVYGFMQQTGGHVRIESEPGRGTTVRLYFPRSDMVAEISGTRLSDLEIEPTGNGETILVCEDDEGVRQFSVQTLRDFGYRVVEARDMKDALTRLDDNPGVVALFTDVVLPGEGNGRMLADEARRRRPDLRVLFTTGYTRDAIVRDGKLEDGVELLTKPFSSADLGRRIHALFAAKTQHM</sequence>
<keyword evidence="5" id="KW-1133">Transmembrane helix</keyword>
<dbReference type="Pfam" id="PF00072">
    <property type="entry name" value="Response_reg"/>
    <property type="match status" value="1"/>
</dbReference>
<feature type="domain" description="Response regulatory" evidence="7">
    <location>
        <begin position="609"/>
        <end position="725"/>
    </location>
</feature>
<keyword evidence="8" id="KW-0418">Kinase</keyword>
<organism evidence="8 9">
    <name type="scientific">Terrihabitans soli</name>
    <dbReference type="NCBI Taxonomy" id="708113"/>
    <lineage>
        <taxon>Bacteria</taxon>
        <taxon>Pseudomonadati</taxon>
        <taxon>Pseudomonadota</taxon>
        <taxon>Alphaproteobacteria</taxon>
        <taxon>Hyphomicrobiales</taxon>
        <taxon>Terrihabitans</taxon>
    </lineage>
</organism>
<dbReference type="RefSeq" id="WP_222874647.1">
    <property type="nucleotide sequence ID" value="NZ_AP023361.1"/>
</dbReference>
<dbReference type="Gene3D" id="1.10.287.130">
    <property type="match status" value="1"/>
</dbReference>
<dbReference type="EC" id="2.7.13.3" evidence="2"/>
<dbReference type="InterPro" id="IPR011006">
    <property type="entry name" value="CheY-like_superfamily"/>
</dbReference>
<feature type="transmembrane region" description="Helical" evidence="5">
    <location>
        <begin position="22"/>
        <end position="46"/>
    </location>
</feature>
<evidence type="ECO:0000256" key="2">
    <source>
        <dbReference type="ARBA" id="ARBA00012438"/>
    </source>
</evidence>
<dbReference type="InterPro" id="IPR003661">
    <property type="entry name" value="HisK_dim/P_dom"/>
</dbReference>
<evidence type="ECO:0000259" key="7">
    <source>
        <dbReference type="PROSITE" id="PS50110"/>
    </source>
</evidence>
<dbReference type="CDD" id="cd12914">
    <property type="entry name" value="PDC1_DGC_like"/>
    <property type="match status" value="1"/>
</dbReference>
<evidence type="ECO:0000256" key="3">
    <source>
        <dbReference type="ARBA" id="ARBA00022553"/>
    </source>
</evidence>
<dbReference type="PROSITE" id="PS50109">
    <property type="entry name" value="HIS_KIN"/>
    <property type="match status" value="1"/>
</dbReference>
<keyword evidence="9" id="KW-1185">Reference proteome</keyword>
<evidence type="ECO:0000313" key="9">
    <source>
        <dbReference type="Proteomes" id="UP000515317"/>
    </source>
</evidence>
<evidence type="ECO:0000256" key="4">
    <source>
        <dbReference type="PROSITE-ProRule" id="PRU00169"/>
    </source>
</evidence>
<name>A0A6S6QI94_9HYPH</name>
<reference evidence="8 9" key="1">
    <citation type="submission" date="2020-08" db="EMBL/GenBank/DDBJ databases">
        <title>Genome sequence of Rhizobiales bacterium strain IZ6.</title>
        <authorList>
            <person name="Nakai R."/>
            <person name="Naganuma T."/>
        </authorList>
    </citation>
    <scope>NUCLEOTIDE SEQUENCE [LARGE SCALE GENOMIC DNA]</scope>
    <source>
        <strain evidence="8 9">IZ6</strain>
    </source>
</reference>
<protein>
    <recommendedName>
        <fullName evidence="2">histidine kinase</fullName>
        <ecNumber evidence="2">2.7.13.3</ecNumber>
    </recommendedName>
</protein>
<accession>A0A6S6QI94</accession>
<feature type="modified residue" description="4-aspartylphosphate" evidence="4">
    <location>
        <position position="659"/>
    </location>
</feature>
<dbReference type="InterPro" id="IPR001789">
    <property type="entry name" value="Sig_transdc_resp-reg_receiver"/>
</dbReference>
<dbReference type="CDD" id="cd00082">
    <property type="entry name" value="HisKA"/>
    <property type="match status" value="1"/>
</dbReference>
<dbReference type="InterPro" id="IPR005467">
    <property type="entry name" value="His_kinase_dom"/>
</dbReference>